<organism evidence="1 2">
    <name type="scientific">Trichinella patagoniensis</name>
    <dbReference type="NCBI Taxonomy" id="990121"/>
    <lineage>
        <taxon>Eukaryota</taxon>
        <taxon>Metazoa</taxon>
        <taxon>Ecdysozoa</taxon>
        <taxon>Nematoda</taxon>
        <taxon>Enoplea</taxon>
        <taxon>Dorylaimia</taxon>
        <taxon>Trichinellida</taxon>
        <taxon>Trichinellidae</taxon>
        <taxon>Trichinella</taxon>
    </lineage>
</organism>
<proteinExistence type="predicted"/>
<accession>A0A0V0WH42</accession>
<sequence length="63" mass="6571">CSIAKPPADKKAASVTVTDLRKGTLLPNYQHQRGLLGDAYGVQPGSFGQPMAYGRGPVPGVTM</sequence>
<name>A0A0V0WH42_9BILA</name>
<evidence type="ECO:0000313" key="2">
    <source>
        <dbReference type="Proteomes" id="UP000054783"/>
    </source>
</evidence>
<comment type="caution">
    <text evidence="1">The sequence shown here is derived from an EMBL/GenBank/DDBJ whole genome shotgun (WGS) entry which is preliminary data.</text>
</comment>
<keyword evidence="2" id="KW-1185">Reference proteome</keyword>
<feature type="non-terminal residue" evidence="1">
    <location>
        <position position="63"/>
    </location>
</feature>
<protein>
    <submittedName>
        <fullName evidence="1">Uncharacterized protein</fullName>
    </submittedName>
</protein>
<feature type="non-terminal residue" evidence="1">
    <location>
        <position position="1"/>
    </location>
</feature>
<dbReference type="Proteomes" id="UP000054783">
    <property type="component" value="Unassembled WGS sequence"/>
</dbReference>
<evidence type="ECO:0000313" key="1">
    <source>
        <dbReference type="EMBL" id="KRX75149.1"/>
    </source>
</evidence>
<gene>
    <name evidence="1" type="ORF">T12_13626</name>
</gene>
<reference evidence="1 2" key="1">
    <citation type="submission" date="2015-01" db="EMBL/GenBank/DDBJ databases">
        <title>Evolution of Trichinella species and genotypes.</title>
        <authorList>
            <person name="Korhonen P.K."/>
            <person name="Edoardo P."/>
            <person name="Giuseppe L.R."/>
            <person name="Gasser R.B."/>
        </authorList>
    </citation>
    <scope>NUCLEOTIDE SEQUENCE [LARGE SCALE GENOMIC DNA]</scope>
    <source>
        <strain evidence="1">ISS2496</strain>
    </source>
</reference>
<dbReference type="AlphaFoldDB" id="A0A0V0WH42"/>
<dbReference type="EMBL" id="JYDQ01005630">
    <property type="protein sequence ID" value="KRX75149.1"/>
    <property type="molecule type" value="Genomic_DNA"/>
</dbReference>